<feature type="compositionally biased region" description="Polar residues" evidence="1">
    <location>
        <begin position="345"/>
        <end position="360"/>
    </location>
</feature>
<accession>A0AAW1HCZ4</accession>
<comment type="caution">
    <text evidence="2">The sequence shown here is derived from an EMBL/GenBank/DDBJ whole genome shotgun (WGS) entry which is preliminary data.</text>
</comment>
<dbReference type="AlphaFoldDB" id="A0AAW1HCZ4"/>
<dbReference type="EMBL" id="JBDFQZ010000012">
    <property type="protein sequence ID" value="KAK9673902.1"/>
    <property type="molecule type" value="Genomic_DNA"/>
</dbReference>
<gene>
    <name evidence="2" type="ORF">RND81_12G197300</name>
</gene>
<dbReference type="Proteomes" id="UP001443914">
    <property type="component" value="Unassembled WGS sequence"/>
</dbReference>
<evidence type="ECO:0000313" key="3">
    <source>
        <dbReference type="Proteomes" id="UP001443914"/>
    </source>
</evidence>
<name>A0AAW1HCZ4_SAPOF</name>
<feature type="region of interest" description="Disordered" evidence="1">
    <location>
        <begin position="129"/>
        <end position="154"/>
    </location>
</feature>
<proteinExistence type="predicted"/>
<dbReference type="PANTHER" id="PTHR38371:SF1">
    <property type="entry name" value="RHO GTPASE-ACTIVATING PROTEIN"/>
    <property type="match status" value="1"/>
</dbReference>
<feature type="compositionally biased region" description="Polar residues" evidence="1">
    <location>
        <begin position="141"/>
        <end position="154"/>
    </location>
</feature>
<reference evidence="2" key="1">
    <citation type="submission" date="2024-03" db="EMBL/GenBank/DDBJ databases">
        <title>WGS assembly of Saponaria officinalis var. Norfolk2.</title>
        <authorList>
            <person name="Jenkins J."/>
            <person name="Shu S."/>
            <person name="Grimwood J."/>
            <person name="Barry K."/>
            <person name="Goodstein D."/>
            <person name="Schmutz J."/>
            <person name="Leebens-Mack J."/>
            <person name="Osbourn A."/>
        </authorList>
    </citation>
    <scope>NUCLEOTIDE SEQUENCE [LARGE SCALE GENOMIC DNA]</scope>
    <source>
        <strain evidence="2">JIC</strain>
    </source>
</reference>
<keyword evidence="3" id="KW-1185">Reference proteome</keyword>
<evidence type="ECO:0000256" key="1">
    <source>
        <dbReference type="SAM" id="MobiDB-lite"/>
    </source>
</evidence>
<feature type="compositionally biased region" description="Acidic residues" evidence="1">
    <location>
        <begin position="81"/>
        <end position="94"/>
    </location>
</feature>
<dbReference type="PANTHER" id="PTHR38371">
    <property type="entry name" value="RHO GTPASE-ACTIVATING PROTEIN"/>
    <property type="match status" value="1"/>
</dbReference>
<feature type="region of interest" description="Disordered" evidence="1">
    <location>
        <begin position="345"/>
        <end position="401"/>
    </location>
</feature>
<feature type="compositionally biased region" description="Polar residues" evidence="1">
    <location>
        <begin position="62"/>
        <end position="73"/>
    </location>
</feature>
<feature type="compositionally biased region" description="Polar residues" evidence="1">
    <location>
        <begin position="102"/>
        <end position="111"/>
    </location>
</feature>
<sequence length="460" mass="51162">MADIEPPSFSLGIDLDFEPSRPINQPQFNPDDDSQWHVSDSDPDSDPNPPPSRLRRLRRGGATQTPDSVSTPVNGEVPNFVEDDIEDFSEEEEKENVHTDNLPVSQRKTLFSGSKLPLSGCGVLKRPQESTIHNSQRRQDSSCPPSTSVASNKGKSVLQEFTSSPLRKFQLLDSDSDDPSEFADVKRKTDAIDSSKNLTQKELNSGSLNTTFFEKSHLSASTSQKQDLWKNFRVDNNGSVPTPVFDELLEEYYKGVKQNKGVSGSRELGSCGVGSSIDNVGEFTVTENVEAAGLPCHRYFFHDDNRIQRLVRSRLPYFFPISVSGDTRNMPYNASSIDYRSQFCNGNAANQRSGKTPNIEKSSNSSRKRTKKANIEQDAHASGAWIDPKHVANTPKDAGRRRVRAEGQSAGHWFTGDNGKKVYVTKTGKELTGKFAYIQYNKENGGFGKSKKKRPSKKKR</sequence>
<evidence type="ECO:0000313" key="2">
    <source>
        <dbReference type="EMBL" id="KAK9673902.1"/>
    </source>
</evidence>
<protein>
    <submittedName>
        <fullName evidence="2">Uncharacterized protein</fullName>
    </submittedName>
</protein>
<feature type="region of interest" description="Disordered" evidence="1">
    <location>
        <begin position="1"/>
        <end position="111"/>
    </location>
</feature>
<organism evidence="2 3">
    <name type="scientific">Saponaria officinalis</name>
    <name type="common">Common soapwort</name>
    <name type="synonym">Lychnis saponaria</name>
    <dbReference type="NCBI Taxonomy" id="3572"/>
    <lineage>
        <taxon>Eukaryota</taxon>
        <taxon>Viridiplantae</taxon>
        <taxon>Streptophyta</taxon>
        <taxon>Embryophyta</taxon>
        <taxon>Tracheophyta</taxon>
        <taxon>Spermatophyta</taxon>
        <taxon>Magnoliopsida</taxon>
        <taxon>eudicotyledons</taxon>
        <taxon>Gunneridae</taxon>
        <taxon>Pentapetalae</taxon>
        <taxon>Caryophyllales</taxon>
        <taxon>Caryophyllaceae</taxon>
        <taxon>Caryophylleae</taxon>
        <taxon>Saponaria</taxon>
    </lineage>
</organism>